<dbReference type="GO" id="GO:0016787">
    <property type="term" value="F:hydrolase activity"/>
    <property type="evidence" value="ECO:0007669"/>
    <property type="project" value="UniProtKB-KW"/>
</dbReference>
<comment type="similarity">
    <text evidence="1">Belongs to the DNA2/NAM7 helicase family.</text>
</comment>
<evidence type="ECO:0000259" key="6">
    <source>
        <dbReference type="Pfam" id="PF13086"/>
    </source>
</evidence>
<evidence type="ECO:0000313" key="9">
    <source>
        <dbReference type="EMBL" id="ACO32277.1"/>
    </source>
</evidence>
<evidence type="ECO:0000256" key="1">
    <source>
        <dbReference type="ARBA" id="ARBA00007913"/>
    </source>
</evidence>
<dbReference type="InterPro" id="IPR047187">
    <property type="entry name" value="SF1_C_Upf1"/>
</dbReference>
<proteinExistence type="inferred from homology"/>
<organism evidence="9 10">
    <name type="scientific">Acidobacterium capsulatum (strain ATCC 51196 / DSM 11244 / BCRC 80197 / JCM 7670 / NBRC 15755 / NCIMB 13165 / 161)</name>
    <dbReference type="NCBI Taxonomy" id="240015"/>
    <lineage>
        <taxon>Bacteria</taxon>
        <taxon>Pseudomonadati</taxon>
        <taxon>Acidobacteriota</taxon>
        <taxon>Terriglobia</taxon>
        <taxon>Terriglobales</taxon>
        <taxon>Acidobacteriaceae</taxon>
        <taxon>Acidobacterium</taxon>
    </lineage>
</organism>
<accession>C1F6M8</accession>
<evidence type="ECO:0000256" key="2">
    <source>
        <dbReference type="ARBA" id="ARBA00022741"/>
    </source>
</evidence>
<dbReference type="HOGENOM" id="CLU_000788_1_0_0"/>
<feature type="domain" description="DNA2/NAM7 helicase helicase" evidence="6">
    <location>
        <begin position="299"/>
        <end position="382"/>
    </location>
</feature>
<evidence type="ECO:0000313" key="10">
    <source>
        <dbReference type="Proteomes" id="UP000002207"/>
    </source>
</evidence>
<feature type="domain" description="DNA2/NAM7 helicase-like C-terminal" evidence="7">
    <location>
        <begin position="919"/>
        <end position="1102"/>
    </location>
</feature>
<evidence type="ECO:0000256" key="5">
    <source>
        <dbReference type="ARBA" id="ARBA00022840"/>
    </source>
</evidence>
<dbReference type="Pfam" id="PF13087">
    <property type="entry name" value="AAA_12"/>
    <property type="match status" value="1"/>
</dbReference>
<dbReference type="Pfam" id="PF13086">
    <property type="entry name" value="AAA_11"/>
    <property type="match status" value="2"/>
</dbReference>
<dbReference type="Gene3D" id="3.40.960.10">
    <property type="entry name" value="VSR Endonuclease"/>
    <property type="match status" value="1"/>
</dbReference>
<keyword evidence="4" id="KW-0347">Helicase</keyword>
<evidence type="ECO:0000259" key="8">
    <source>
        <dbReference type="Pfam" id="PF18741"/>
    </source>
</evidence>
<dbReference type="GO" id="GO:0043139">
    <property type="term" value="F:5'-3' DNA helicase activity"/>
    <property type="evidence" value="ECO:0007669"/>
    <property type="project" value="TreeGrafter"/>
</dbReference>
<feature type="domain" description="DNA2/NAM7 helicase helicase" evidence="6">
    <location>
        <begin position="842"/>
        <end position="888"/>
    </location>
</feature>
<dbReference type="FunFam" id="3.40.960.10:FF:000002">
    <property type="entry name" value="DNA helicase related protein"/>
    <property type="match status" value="1"/>
</dbReference>
<dbReference type="SUPFAM" id="SSF52980">
    <property type="entry name" value="Restriction endonuclease-like"/>
    <property type="match status" value="1"/>
</dbReference>
<dbReference type="InterPro" id="IPR041679">
    <property type="entry name" value="DNA2/NAM7-like_C"/>
</dbReference>
<dbReference type="OrthoDB" id="9757917at2"/>
<keyword evidence="5" id="KW-0067">ATP-binding</keyword>
<dbReference type="Pfam" id="PF13195">
    <property type="entry name" value="DUF4011"/>
    <property type="match status" value="1"/>
</dbReference>
<dbReference type="InterPro" id="IPR041677">
    <property type="entry name" value="DNA2/NAM7_AAA_11"/>
</dbReference>
<dbReference type="SUPFAM" id="SSF52540">
    <property type="entry name" value="P-loop containing nucleoside triphosphate hydrolases"/>
    <property type="match status" value="1"/>
</dbReference>
<dbReference type="Gene3D" id="3.40.50.300">
    <property type="entry name" value="P-loop containing nucleotide triphosphate hydrolases"/>
    <property type="match status" value="3"/>
</dbReference>
<evidence type="ECO:0008006" key="11">
    <source>
        <dbReference type="Google" id="ProtNLM"/>
    </source>
</evidence>
<evidence type="ECO:0000256" key="3">
    <source>
        <dbReference type="ARBA" id="ARBA00022801"/>
    </source>
</evidence>
<dbReference type="CDD" id="cd18808">
    <property type="entry name" value="SF1_C_Upf1"/>
    <property type="match status" value="1"/>
</dbReference>
<evidence type="ECO:0000259" key="7">
    <source>
        <dbReference type="Pfam" id="PF13087"/>
    </source>
</evidence>
<feature type="domain" description="Restriction endonuclease type II-like" evidence="8">
    <location>
        <begin position="1149"/>
        <end position="1245"/>
    </location>
</feature>
<dbReference type="Pfam" id="PF18741">
    <property type="entry name" value="MTES_1575"/>
    <property type="match status" value="1"/>
</dbReference>
<sequence>MRKTEDRSAGNMAAHSAKEKLVEAAKAGWIDRLIDTSRRNNLLFFRPVLGGSIEVETGNPDFLSLLNGETIHAISLLGESLDRPGRILNIARKAQENLEEKGLQTLYLGLGFAMWKAEDGGRDYRAPVFLIPLQFKRKGSEYNSVDVTVAAEATVNPVLLHILQQRFGVKIDTEELLPLPIEEVRTLTSDGVDPRRREADGEILASYLEKLRGLGTRLKDAPEFRTDASAVIGNFAFAKMAMVNDLKESGLLLAENQLIAAIAGDDTSRAQMASQQVDIDPRSLDKHRPDDQFCVVEADSSQQCAIDGIAAGQSAVVHGPPGTGKSQTITNLIATLVGLGKSVLFVAEKRAALEVVQQRLQRSRLGHLAIDLHGAELSSRRVMERVAETLAAVRHFGVPDCDALHQQFVERRSRLNRHVSRMHTVSPRSGMTLFEMYGKLLDLPPDSATNVRWRGAELEKLSPDTRGEISVLLKEFASLASLVTGTDRSPWTGMTFPDGASAQEAIDIAARFAREELPALRASLSQVRLAFGFDEPDTFDSAANLVRLLRSVSDHLERYSAEVYQADLDPLVQQLLRGSSRWKALWLSITSREYKDACLRVTAYRKGVRVSPRQLLRELQDLAQESIHWKEFAKGMSTPAKFSSLEDLETHYREARRQVESLQALRGAQWLTLNFDQLKAVVEPFAQDQATPYRLLKLAEIEKKLNIAGLQRLLSDIRNRKPAPEYWSSCFDCAWMNSAVDELAVHDSDVKGFVGNTHNEFVEDFRRLDSERLKIAVERVRRAHALRAVQAMNEHPAQEAMIKAEAAKVRRHKPLRTLFSEAWEVLTAVCPCWMASPLSVSQLIDRGARFDYVIFDEASQVLPEDAVPAIMRAKQIVVAGDNQQLPPTGFFASGLSEDDEIESAAAGFESLLDMMLPFAKPFHLNWHYRSRDEALIAFSNHHIYKDRLVTFPGPGGHATVAHVLVNHVPDADGQEESSAEEVRQVVQLVLQHARENPERTLGVISMGIKHAMRLQGALDLTLKDHPELAEFFDPDRPERFFIKNLERVQGDERDSIIISVGYGKNRAGDLPLRFGPILSAGGRRRLNVAVTRARETMTVVSSFSHLDIDATKVREGTGLEFLKNFLQYASSGGKLIAQNEVTSETMNEFEADIYTALEARGMKLVPQVGCSQFRIDFGVCHPEQPGRFILAIECDGATYHSSATARDRDRLRQQMLENLGWTFHRIWSTDWFLRREEEIERAWNAYQTAVRSADECGNGLRVPESDGNEEVLYDDGVINGRGRSEPVPPIPRRSNIGEYTSQELTRLYEWVLSDGVLRTHDEIADEMFRALPFSRRGARIEAVLRQTIASCDGSR</sequence>
<keyword evidence="3" id="KW-0378">Hydrolase</keyword>
<dbReference type="InParanoid" id="C1F6M8"/>
<keyword evidence="2" id="KW-0547">Nucleotide-binding</keyword>
<dbReference type="InterPro" id="IPR027417">
    <property type="entry name" value="P-loop_NTPase"/>
</dbReference>
<dbReference type="KEGG" id="aca:ACP_1533"/>
<dbReference type="InterPro" id="IPR050534">
    <property type="entry name" value="Coronavir_polyprotein_1ab"/>
</dbReference>
<protein>
    <recommendedName>
        <fullName evidence="11">DNA helicase</fullName>
    </recommendedName>
</protein>
<gene>
    <name evidence="9" type="ordered locus">ACP_1533</name>
</gene>
<evidence type="ECO:0000256" key="4">
    <source>
        <dbReference type="ARBA" id="ARBA00022806"/>
    </source>
</evidence>
<dbReference type="InterPro" id="IPR049468">
    <property type="entry name" value="Restrct_endonuc-II-like_dom"/>
</dbReference>
<dbReference type="GO" id="GO:0005524">
    <property type="term" value="F:ATP binding"/>
    <property type="evidence" value="ECO:0007669"/>
    <property type="project" value="UniProtKB-KW"/>
</dbReference>
<dbReference type="InterPro" id="IPR011335">
    <property type="entry name" value="Restrct_endonuc-II-like"/>
</dbReference>
<dbReference type="RefSeq" id="WP_015896662.1">
    <property type="nucleotide sequence ID" value="NC_012483.1"/>
</dbReference>
<name>C1F6M8_ACIC5</name>
<dbReference type="InterPro" id="IPR025103">
    <property type="entry name" value="DUF4011"/>
</dbReference>
<keyword evidence="10" id="KW-1185">Reference proteome</keyword>
<reference evidence="9 10" key="1">
    <citation type="journal article" date="2009" name="Appl. Environ. Microbiol.">
        <title>Three genomes from the phylum Acidobacteria provide insight into the lifestyles of these microorganisms in soils.</title>
        <authorList>
            <person name="Ward N.L."/>
            <person name="Challacombe J.F."/>
            <person name="Janssen P.H."/>
            <person name="Henrissat B."/>
            <person name="Coutinho P.M."/>
            <person name="Wu M."/>
            <person name="Xie G."/>
            <person name="Haft D.H."/>
            <person name="Sait M."/>
            <person name="Badger J."/>
            <person name="Barabote R.D."/>
            <person name="Bradley B."/>
            <person name="Brettin T.S."/>
            <person name="Brinkac L.M."/>
            <person name="Bruce D."/>
            <person name="Creasy T."/>
            <person name="Daugherty S.C."/>
            <person name="Davidsen T.M."/>
            <person name="DeBoy R.T."/>
            <person name="Detter J.C."/>
            <person name="Dodson R.J."/>
            <person name="Durkin A.S."/>
            <person name="Ganapathy A."/>
            <person name="Gwinn-Giglio M."/>
            <person name="Han C.S."/>
            <person name="Khouri H."/>
            <person name="Kiss H."/>
            <person name="Kothari S.P."/>
            <person name="Madupu R."/>
            <person name="Nelson K.E."/>
            <person name="Nelson W.C."/>
            <person name="Paulsen I."/>
            <person name="Penn K."/>
            <person name="Ren Q."/>
            <person name="Rosovitz M.J."/>
            <person name="Selengut J.D."/>
            <person name="Shrivastava S."/>
            <person name="Sullivan S.A."/>
            <person name="Tapia R."/>
            <person name="Thompson L.S."/>
            <person name="Watkins K.L."/>
            <person name="Yang Q."/>
            <person name="Yu C."/>
            <person name="Zafar N."/>
            <person name="Zhou L."/>
            <person name="Kuske C.R."/>
        </authorList>
    </citation>
    <scope>NUCLEOTIDE SEQUENCE [LARGE SCALE GENOMIC DNA]</scope>
    <source>
        <strain evidence="10">ATCC 51196 / DSM 11244 / BCRC 80197 / JCM 7670 / NBRC 15755 / NCIMB 13165 / 161</strain>
    </source>
</reference>
<dbReference type="PANTHER" id="PTHR43788">
    <property type="entry name" value="DNA2/NAM7 HELICASE FAMILY MEMBER"/>
    <property type="match status" value="1"/>
</dbReference>
<dbReference type="EMBL" id="CP001472">
    <property type="protein sequence ID" value="ACO32277.1"/>
    <property type="molecule type" value="Genomic_DNA"/>
</dbReference>
<dbReference type="PANTHER" id="PTHR43788:SF8">
    <property type="entry name" value="DNA-BINDING PROTEIN SMUBP-2"/>
    <property type="match status" value="1"/>
</dbReference>
<dbReference type="Proteomes" id="UP000002207">
    <property type="component" value="Chromosome"/>
</dbReference>
<dbReference type="eggNOG" id="COG1198">
    <property type="taxonomic scope" value="Bacteria"/>
</dbReference>
<dbReference type="eggNOG" id="COG1112">
    <property type="taxonomic scope" value="Bacteria"/>
</dbReference>